<evidence type="ECO:0000313" key="3">
    <source>
        <dbReference type="Proteomes" id="UP000649617"/>
    </source>
</evidence>
<protein>
    <submittedName>
        <fullName evidence="2">Uncharacterized protein</fullName>
    </submittedName>
</protein>
<evidence type="ECO:0000313" key="2">
    <source>
        <dbReference type="EMBL" id="CAE7634488.1"/>
    </source>
</evidence>
<sequence length="450" mass="49855">VCEEIKNQQALWPESTYRSKPLGPDASTPRPAGSEGCRAGASRALARKADEFRAFSKANVEYHFRSRAAVLAKYAMEETSEAPDNIKAVPMVHQNVRFSPPDAYVATNAPCRPAPQEGFDSRPERILQLQQGLLQHDEERLAQVAFGTFPLLGARGQPLLPVPPLGAEKLRIALPRRLRLATSNKIAKGSTRYELVAAQVCEDEARDVSLYDVAHEAVHNPSIFDVSSPREAGPSFPKPPYEVKRSCKTLQDIFSKADRLIQSNAAEDKWVPLAWQMASAAYGADPSEVLQVVRHLVHVARRRHGFTAATKKDLLLLANSTLNTLTHRLKEIDTDLLIEIFETMSLLQIGSQVFLNLLMVLFLAHHQQDNSVPDEEQAWRVSKALARLQRQPGFSPRGRGPANLRGGLHRSPALANQRLLQLLRQRLPEAAKKDSDLEALGQVMGGPFLP</sequence>
<evidence type="ECO:0000256" key="1">
    <source>
        <dbReference type="SAM" id="MobiDB-lite"/>
    </source>
</evidence>
<feature type="non-terminal residue" evidence="2">
    <location>
        <position position="450"/>
    </location>
</feature>
<accession>A0A812VPP2</accession>
<keyword evidence="3" id="KW-1185">Reference proteome</keyword>
<dbReference type="AlphaFoldDB" id="A0A812VPP2"/>
<reference evidence="2" key="1">
    <citation type="submission" date="2021-02" db="EMBL/GenBank/DDBJ databases">
        <authorList>
            <person name="Dougan E. K."/>
            <person name="Rhodes N."/>
            <person name="Thang M."/>
            <person name="Chan C."/>
        </authorList>
    </citation>
    <scope>NUCLEOTIDE SEQUENCE</scope>
</reference>
<gene>
    <name evidence="2" type="ORF">SPIL2461_LOCUS16688</name>
</gene>
<dbReference type="OrthoDB" id="447697at2759"/>
<feature type="region of interest" description="Disordered" evidence="1">
    <location>
        <begin position="1"/>
        <end position="39"/>
    </location>
</feature>
<organism evidence="2 3">
    <name type="scientific">Symbiodinium pilosum</name>
    <name type="common">Dinoflagellate</name>
    <dbReference type="NCBI Taxonomy" id="2952"/>
    <lineage>
        <taxon>Eukaryota</taxon>
        <taxon>Sar</taxon>
        <taxon>Alveolata</taxon>
        <taxon>Dinophyceae</taxon>
        <taxon>Suessiales</taxon>
        <taxon>Symbiodiniaceae</taxon>
        <taxon>Symbiodinium</taxon>
    </lineage>
</organism>
<comment type="caution">
    <text evidence="2">The sequence shown here is derived from an EMBL/GenBank/DDBJ whole genome shotgun (WGS) entry which is preliminary data.</text>
</comment>
<dbReference type="EMBL" id="CAJNIZ010042734">
    <property type="protein sequence ID" value="CAE7634488.1"/>
    <property type="molecule type" value="Genomic_DNA"/>
</dbReference>
<name>A0A812VPP2_SYMPI</name>
<proteinExistence type="predicted"/>
<dbReference type="Proteomes" id="UP000649617">
    <property type="component" value="Unassembled WGS sequence"/>
</dbReference>